<dbReference type="GO" id="GO:0006260">
    <property type="term" value="P:DNA replication"/>
    <property type="evidence" value="ECO:0007669"/>
    <property type="project" value="UniProtKB-KW"/>
</dbReference>
<feature type="region of interest" description="Disordered" evidence="9">
    <location>
        <begin position="18"/>
        <end position="368"/>
    </location>
</feature>
<keyword evidence="7" id="KW-0539">Nucleus</keyword>
<dbReference type="InterPro" id="IPR029091">
    <property type="entry name" value="CAF1_p150_N"/>
</dbReference>
<evidence type="ECO:0000256" key="6">
    <source>
        <dbReference type="ARBA" id="ARBA00023204"/>
    </source>
</evidence>
<feature type="compositionally biased region" description="Acidic residues" evidence="9">
    <location>
        <begin position="573"/>
        <end position="585"/>
    </location>
</feature>
<keyword evidence="15" id="KW-1185">Reference proteome</keyword>
<evidence type="ECO:0000256" key="3">
    <source>
        <dbReference type="ARBA" id="ARBA00022705"/>
    </source>
</evidence>
<feature type="compositionally biased region" description="Basic and acidic residues" evidence="9">
    <location>
        <begin position="264"/>
        <end position="368"/>
    </location>
</feature>
<organism evidence="14 15">
    <name type="scientific">Cynoglossus semilaevis</name>
    <name type="common">Tongue sole</name>
    <dbReference type="NCBI Taxonomy" id="244447"/>
    <lineage>
        <taxon>Eukaryota</taxon>
        <taxon>Metazoa</taxon>
        <taxon>Chordata</taxon>
        <taxon>Craniata</taxon>
        <taxon>Vertebrata</taxon>
        <taxon>Euteleostomi</taxon>
        <taxon>Actinopterygii</taxon>
        <taxon>Neopterygii</taxon>
        <taxon>Teleostei</taxon>
        <taxon>Neoteleostei</taxon>
        <taxon>Acanthomorphata</taxon>
        <taxon>Carangaria</taxon>
        <taxon>Pleuronectiformes</taxon>
        <taxon>Pleuronectoidei</taxon>
        <taxon>Cynoglossidae</taxon>
        <taxon>Cynoglossinae</taxon>
        <taxon>Cynoglossus</taxon>
    </lineage>
</organism>
<keyword evidence="4" id="KW-0227">DNA damage</keyword>
<dbReference type="OrthoDB" id="79480at2759"/>
<feature type="domain" description="Chromatin assembly factor 1 subunit A dimerization" evidence="11">
    <location>
        <begin position="488"/>
        <end position="559"/>
    </location>
</feature>
<keyword evidence="5" id="KW-0143">Chaperone</keyword>
<proteinExistence type="inferred from homology"/>
<comment type="subcellular location">
    <subcellularLocation>
        <location evidence="1">Nucleus</location>
    </subcellularLocation>
</comment>
<evidence type="ECO:0000256" key="5">
    <source>
        <dbReference type="ARBA" id="ARBA00023186"/>
    </source>
</evidence>
<feature type="region of interest" description="Disordered" evidence="9">
    <location>
        <begin position="529"/>
        <end position="589"/>
    </location>
</feature>
<keyword evidence="6" id="KW-0234">DNA repair</keyword>
<dbReference type="GO" id="GO:0006281">
    <property type="term" value="P:DNA repair"/>
    <property type="evidence" value="ECO:0007669"/>
    <property type="project" value="UniProtKB-KW"/>
</dbReference>
<reference evidence="14" key="3">
    <citation type="submission" date="2025-09" db="UniProtKB">
        <authorList>
            <consortium name="Ensembl"/>
        </authorList>
    </citation>
    <scope>IDENTIFICATION</scope>
</reference>
<reference evidence="14 15" key="1">
    <citation type="journal article" date="2014" name="Nat. Genet.">
        <title>Whole-genome sequence of a flatfish provides insights into ZW sex chromosome evolution and adaptation to a benthic lifestyle.</title>
        <authorList>
            <person name="Chen S."/>
            <person name="Zhang G."/>
            <person name="Shao C."/>
            <person name="Huang Q."/>
            <person name="Liu G."/>
            <person name="Zhang P."/>
            <person name="Song W."/>
            <person name="An N."/>
            <person name="Chalopin D."/>
            <person name="Volff J.N."/>
            <person name="Hong Y."/>
            <person name="Li Q."/>
            <person name="Sha Z."/>
            <person name="Zhou H."/>
            <person name="Xie M."/>
            <person name="Yu Q."/>
            <person name="Liu Y."/>
            <person name="Xiang H."/>
            <person name="Wang N."/>
            <person name="Wu K."/>
            <person name="Yang C."/>
            <person name="Zhou Q."/>
            <person name="Liao X."/>
            <person name="Yang L."/>
            <person name="Hu Q."/>
            <person name="Zhang J."/>
            <person name="Meng L."/>
            <person name="Jin L."/>
            <person name="Tian Y."/>
            <person name="Lian J."/>
            <person name="Yang J."/>
            <person name="Miao G."/>
            <person name="Liu S."/>
            <person name="Liang Z."/>
            <person name="Yan F."/>
            <person name="Li Y."/>
            <person name="Sun B."/>
            <person name="Zhang H."/>
            <person name="Zhang J."/>
            <person name="Zhu Y."/>
            <person name="Du M."/>
            <person name="Zhao Y."/>
            <person name="Schartl M."/>
            <person name="Tang Q."/>
            <person name="Wang J."/>
        </authorList>
    </citation>
    <scope>NUCLEOTIDE SEQUENCE</scope>
</reference>
<evidence type="ECO:0000256" key="7">
    <source>
        <dbReference type="ARBA" id="ARBA00023242"/>
    </source>
</evidence>
<feature type="compositionally biased region" description="Acidic residues" evidence="9">
    <location>
        <begin position="548"/>
        <end position="564"/>
    </location>
</feature>
<dbReference type="GO" id="GO:0006334">
    <property type="term" value="P:nucleosome assembly"/>
    <property type="evidence" value="ECO:0007669"/>
    <property type="project" value="TreeGrafter"/>
</dbReference>
<evidence type="ECO:0000259" key="13">
    <source>
        <dbReference type="Pfam" id="PF15557"/>
    </source>
</evidence>
<name>A0A3P8VAC7_CYNSE</name>
<feature type="domain" description="Chromatin assembly factor 1 p150 subunit acidic region" evidence="10">
    <location>
        <begin position="268"/>
        <end position="409"/>
    </location>
</feature>
<feature type="compositionally biased region" description="Acidic residues" evidence="9">
    <location>
        <begin position="529"/>
        <end position="540"/>
    </location>
</feature>
<dbReference type="GeneTree" id="ENSGT00440000034888"/>
<dbReference type="OMA" id="IWEREGH"/>
<evidence type="ECO:0000259" key="12">
    <source>
        <dbReference type="Pfam" id="PF15539"/>
    </source>
</evidence>
<dbReference type="Ensembl" id="ENSCSET00000011512.1">
    <property type="protein sequence ID" value="ENSCSEP00000011372.1"/>
    <property type="gene ID" value="ENSCSEG00000007318.1"/>
</dbReference>
<sequence>MLAAANPSVEEHFAASALSRRGMDCKQSNNANKKLVQARLPFKRLNPELKDQNQSPKRRCAHAVPEPTDMENESSPNSVQNRPPLVNGRGPLDGFLSRRSPEPSNEDMVIDLTEDSTSSPKKCISAPTPASSSSATEGKVQGAETSSSSETSSKPDETCTNTSDYKTVNVDEEETVEEHDVSQLDTTQDSDSESEEHNESGNISSLGNKSMLSASTVSSTSESSPERSKTDDPVPTTPTEPKTTPTTADERKAKRRSIKTLQVQDERLRMRQEKERLREEAKAAKNKKKEEARKLKEEKEKEKREKKEKEEREKREKKEKEDKEKADRLKAKEEQRKVKLEAKLEEKRKKEEEKRVKEEEKRLKEEKDRLKAEKAEITRFLQKPKIQQAPKTLAAACGKFAPFEIKENMALAPLCRVQCADSVLEELDQCLVNQNRAQNGLREWIGRQPRQSGPTNPRQKRELLSDCVAVEVPKPEGVPDRKRYGAMKLLQFHGNYRPAYWGTWSKKSSRISPRFPLRLDKDLLDYEVDSDEEWEEEEPGESLSHSEGEDEEEAGEDDDEDDDGFFVPHGYLSDDEGALDEEEGGDLEKQKLRQKLKAREWDELMSTKKKMKVLEPVVRGCMWEGEGTTSEVFQPYSVCLIEPLPKMDNSLSPDELSRKCQKEAELLGQLLPLLHGNINSSKVIINEFQEFCRRQASSSSSTTPPPPELSSPQSPVEKIPSRLQLKRLIKNNAIYEKRSTYRRCCWYVHTEVLSRFSQDGLPLPCQWTYLTTGAKEEEQAATGSQGNSPTTPQNSSTSSSASNKRKSTGSMSITKFMKRCTDTEQTEAMETDGFQADTEDDDEECVIISAKSGPAKENASTKGDVPMEVLPSDTAALPVASVASTIATA</sequence>
<dbReference type="Proteomes" id="UP000265120">
    <property type="component" value="Chromosome 2"/>
</dbReference>
<evidence type="ECO:0000256" key="1">
    <source>
        <dbReference type="ARBA" id="ARBA00004123"/>
    </source>
</evidence>
<feature type="compositionally biased region" description="Low complexity" evidence="9">
    <location>
        <begin position="200"/>
        <end position="223"/>
    </location>
</feature>
<comment type="similarity">
    <text evidence="2">Belongs to the CHAF1A family.</text>
</comment>
<evidence type="ECO:0000256" key="2">
    <source>
        <dbReference type="ARBA" id="ARBA00006913"/>
    </source>
</evidence>
<dbReference type="FunCoup" id="A0A3P8VAC7">
    <property type="interactions" value="1225"/>
</dbReference>
<dbReference type="RefSeq" id="XP_008305473.1">
    <property type="nucleotide sequence ID" value="XM_008307251.3"/>
</dbReference>
<dbReference type="Pfam" id="PF15539">
    <property type="entry name" value="CAF1-p150_C2"/>
    <property type="match status" value="1"/>
</dbReference>
<dbReference type="GO" id="GO:0033186">
    <property type="term" value="C:CAF-1 complex"/>
    <property type="evidence" value="ECO:0007669"/>
    <property type="project" value="TreeGrafter"/>
</dbReference>
<evidence type="ECO:0000256" key="4">
    <source>
        <dbReference type="ARBA" id="ARBA00022763"/>
    </source>
</evidence>
<feature type="region of interest" description="Disordered" evidence="9">
    <location>
        <begin position="695"/>
        <end position="718"/>
    </location>
</feature>
<dbReference type="InterPro" id="IPR021644">
    <property type="entry name" value="CAF-1_p150_acidic"/>
</dbReference>
<evidence type="ECO:0000259" key="10">
    <source>
        <dbReference type="Pfam" id="PF11600"/>
    </source>
</evidence>
<dbReference type="GeneID" id="103376751"/>
<evidence type="ECO:0000313" key="15">
    <source>
        <dbReference type="Proteomes" id="UP000265120"/>
    </source>
</evidence>
<dbReference type="InterPro" id="IPR029105">
    <property type="entry name" value="CAF1-p150_C2"/>
</dbReference>
<evidence type="ECO:0000259" key="11">
    <source>
        <dbReference type="Pfam" id="PF12253"/>
    </source>
</evidence>
<feature type="compositionally biased region" description="Low complexity" evidence="9">
    <location>
        <begin position="125"/>
        <end position="136"/>
    </location>
</feature>
<evidence type="ECO:0000256" key="8">
    <source>
        <dbReference type="ARBA" id="ARBA00023306"/>
    </source>
</evidence>
<feature type="region of interest" description="Disordered" evidence="9">
    <location>
        <begin position="776"/>
        <end position="815"/>
    </location>
</feature>
<dbReference type="AlphaFoldDB" id="A0A3P8VAC7"/>
<evidence type="ECO:0000313" key="14">
    <source>
        <dbReference type="Ensembl" id="ENSCSEP00000011372.1"/>
    </source>
</evidence>
<dbReference type="STRING" id="244447.ENSCSEP00000011372"/>
<feature type="domain" description="Chromatin assembly factor 1 subunit p150 C-terminal" evidence="12">
    <location>
        <begin position="598"/>
        <end position="851"/>
    </location>
</feature>
<dbReference type="Pfam" id="PF12253">
    <property type="entry name" value="CAF1A_dimeriz"/>
    <property type="match status" value="1"/>
</dbReference>
<feature type="compositionally biased region" description="Acidic residues" evidence="9">
    <location>
        <begin position="104"/>
        <end position="114"/>
    </location>
</feature>
<dbReference type="GO" id="GO:0005634">
    <property type="term" value="C:nucleus"/>
    <property type="evidence" value="ECO:0007669"/>
    <property type="project" value="UniProtKB-SubCell"/>
</dbReference>
<dbReference type="InParanoid" id="A0A3P8VAC7"/>
<feature type="compositionally biased region" description="Low complexity" evidence="9">
    <location>
        <begin position="788"/>
        <end position="802"/>
    </location>
</feature>
<evidence type="ECO:0000256" key="9">
    <source>
        <dbReference type="SAM" id="MobiDB-lite"/>
    </source>
</evidence>
<keyword evidence="8" id="KW-0131">Cell cycle</keyword>
<keyword evidence="3" id="KW-0235">DNA replication</keyword>
<dbReference type="KEGG" id="csem:103376751"/>
<protein>
    <submittedName>
        <fullName evidence="14">Chromatin assembly factor 1, subunit A (p150)</fullName>
    </submittedName>
</protein>
<reference evidence="14" key="2">
    <citation type="submission" date="2025-08" db="UniProtKB">
        <authorList>
            <consortium name="Ensembl"/>
        </authorList>
    </citation>
    <scope>IDENTIFICATION</scope>
</reference>
<dbReference type="PANTHER" id="PTHR15272">
    <property type="entry name" value="CHROMATIN ASSEMBLY FACTOR 1 SUBUNIT A CAF-1 SUBUNIT A"/>
    <property type="match status" value="1"/>
</dbReference>
<feature type="region of interest" description="Disordered" evidence="9">
    <location>
        <begin position="443"/>
        <end position="463"/>
    </location>
</feature>
<dbReference type="Pfam" id="PF11600">
    <property type="entry name" value="CAF1A_acidic"/>
    <property type="match status" value="1"/>
</dbReference>
<feature type="compositionally biased region" description="Low complexity" evidence="9">
    <location>
        <begin position="233"/>
        <end position="247"/>
    </location>
</feature>
<dbReference type="Pfam" id="PF15557">
    <property type="entry name" value="CAF1-p150_N"/>
    <property type="match status" value="1"/>
</dbReference>
<dbReference type="CTD" id="10036"/>
<feature type="domain" description="Chromatin assembly factor 1 subunit p150 N-terminal" evidence="13">
    <location>
        <begin position="22"/>
        <end position="151"/>
    </location>
</feature>
<accession>A0A3P8VAC7</accession>
<dbReference type="PANTHER" id="PTHR15272:SF0">
    <property type="entry name" value="CHROMATIN ASSEMBLY FACTOR 1 SUBUNIT A"/>
    <property type="match status" value="1"/>
</dbReference>
<dbReference type="InterPro" id="IPR022043">
    <property type="entry name" value="CAF1A_DD"/>
</dbReference>